<feature type="non-terminal residue" evidence="1">
    <location>
        <position position="301"/>
    </location>
</feature>
<evidence type="ECO:0000313" key="1">
    <source>
        <dbReference type="EMBL" id="CAG8673669.1"/>
    </source>
</evidence>
<proteinExistence type="predicted"/>
<accession>A0ACA9NRS5</accession>
<dbReference type="Proteomes" id="UP000789366">
    <property type="component" value="Unassembled WGS sequence"/>
</dbReference>
<dbReference type="EMBL" id="CAJVPW010016944">
    <property type="protein sequence ID" value="CAG8673669.1"/>
    <property type="molecule type" value="Genomic_DNA"/>
</dbReference>
<gene>
    <name evidence="1" type="ORF">SPELUC_LOCUS9795</name>
</gene>
<sequence>IIRYHPQDATTNPSLILEAAKNPHYNYLINSAIEYARIELAADKLLVNFATEILKLVPGRVSVEVDAKLSFDTEATVAKARHIISLFKEIGIDKSRVMIKIASNWEGIQAAKILEKEGIQCNMTLIFSLVQAAACAEAGATIVSPYAGRILDWYTKNTNRTFKSFEDPGVISVTKIYNYYKKHGYKTAIMGASFRNIGEIEELVGCDFLTISPALLNKLKRSYKKIKRKLSPDTDSKKISYDEKSFKWMLNEDAMASEKLSEGIRLFAKDNRTLMFMLKQRLNNGAMINENIEFFSRPFHE</sequence>
<evidence type="ECO:0000313" key="2">
    <source>
        <dbReference type="Proteomes" id="UP000789366"/>
    </source>
</evidence>
<protein>
    <submittedName>
        <fullName evidence="1">337_t:CDS:1</fullName>
    </submittedName>
</protein>
<name>A0ACA9NRS5_9GLOM</name>
<keyword evidence="2" id="KW-1185">Reference proteome</keyword>
<organism evidence="1 2">
    <name type="scientific">Cetraspora pellucida</name>
    <dbReference type="NCBI Taxonomy" id="1433469"/>
    <lineage>
        <taxon>Eukaryota</taxon>
        <taxon>Fungi</taxon>
        <taxon>Fungi incertae sedis</taxon>
        <taxon>Mucoromycota</taxon>
        <taxon>Glomeromycotina</taxon>
        <taxon>Glomeromycetes</taxon>
        <taxon>Diversisporales</taxon>
        <taxon>Gigasporaceae</taxon>
        <taxon>Cetraspora</taxon>
    </lineage>
</organism>
<reference evidence="1" key="1">
    <citation type="submission" date="2021-06" db="EMBL/GenBank/DDBJ databases">
        <authorList>
            <person name="Kallberg Y."/>
            <person name="Tangrot J."/>
            <person name="Rosling A."/>
        </authorList>
    </citation>
    <scope>NUCLEOTIDE SEQUENCE</scope>
    <source>
        <strain evidence="1">28 12/20/2015</strain>
    </source>
</reference>
<comment type="caution">
    <text evidence="1">The sequence shown here is derived from an EMBL/GenBank/DDBJ whole genome shotgun (WGS) entry which is preliminary data.</text>
</comment>
<feature type="non-terminal residue" evidence="1">
    <location>
        <position position="1"/>
    </location>
</feature>